<dbReference type="GO" id="GO:0005096">
    <property type="term" value="F:GTPase activator activity"/>
    <property type="evidence" value="ECO:0007669"/>
    <property type="project" value="TreeGrafter"/>
</dbReference>
<name>A0A0C3AF23_SERVB</name>
<dbReference type="EMBL" id="KN824340">
    <property type="protein sequence ID" value="KIM23245.1"/>
    <property type="molecule type" value="Genomic_DNA"/>
</dbReference>
<accession>A0A0C3AF23</accession>
<dbReference type="FunFam" id="1.10.8.270:FF:000037">
    <property type="entry name" value="TBC1 domain family member 22A"/>
    <property type="match status" value="1"/>
</dbReference>
<reference evidence="3" key="2">
    <citation type="submission" date="2015-01" db="EMBL/GenBank/DDBJ databases">
        <title>Evolutionary Origins and Diversification of the Mycorrhizal Mutualists.</title>
        <authorList>
            <consortium name="DOE Joint Genome Institute"/>
            <consortium name="Mycorrhizal Genomics Consortium"/>
            <person name="Kohler A."/>
            <person name="Kuo A."/>
            <person name="Nagy L.G."/>
            <person name="Floudas D."/>
            <person name="Copeland A."/>
            <person name="Barry K.W."/>
            <person name="Cichocki N."/>
            <person name="Veneault-Fourrey C."/>
            <person name="LaButti K."/>
            <person name="Lindquist E.A."/>
            <person name="Lipzen A."/>
            <person name="Lundell T."/>
            <person name="Morin E."/>
            <person name="Murat C."/>
            <person name="Riley R."/>
            <person name="Ohm R."/>
            <person name="Sun H."/>
            <person name="Tunlid A."/>
            <person name="Henrissat B."/>
            <person name="Grigoriev I.V."/>
            <person name="Hibbett D.S."/>
            <person name="Martin F."/>
        </authorList>
    </citation>
    <scope>NUCLEOTIDE SEQUENCE [LARGE SCALE GENOMIC DNA]</scope>
    <source>
        <strain evidence="3">MAFF 305830</strain>
    </source>
</reference>
<dbReference type="AlphaFoldDB" id="A0A0C3AF23"/>
<dbReference type="PANTHER" id="PTHR22957:SF26">
    <property type="entry name" value="LD44506P"/>
    <property type="match status" value="1"/>
</dbReference>
<dbReference type="Proteomes" id="UP000054097">
    <property type="component" value="Unassembled WGS sequence"/>
</dbReference>
<dbReference type="PANTHER" id="PTHR22957">
    <property type="entry name" value="TBC1 DOMAIN FAMILY MEMBER GTPASE-ACTIVATING PROTEIN"/>
    <property type="match status" value="1"/>
</dbReference>
<evidence type="ECO:0000313" key="2">
    <source>
        <dbReference type="EMBL" id="KIM23245.1"/>
    </source>
</evidence>
<dbReference type="Gene3D" id="1.10.8.270">
    <property type="entry name" value="putative rabgap domain of human tbc1 domain family member 14 like domains"/>
    <property type="match status" value="1"/>
</dbReference>
<dbReference type="OrthoDB" id="26371at2759"/>
<feature type="domain" description="Rab-GAP TBC" evidence="1">
    <location>
        <begin position="84"/>
        <end position="308"/>
    </location>
</feature>
<dbReference type="HOGENOM" id="CLU_018687_5_0_1"/>
<sequence length="380" mass="43556">MWKKLSTVCVPLQITTPTSSLIDPLHSVHSLSTTEYEERVASGIGHPELQHQHAMRAQKRQKFVDCLTAPNVDMAELRKLAWSGIPEELRPISWMILLGYLPLSAATRTAVLSRKREEYANLVQLTFARGIEGLDQQIWHQIEIDVPRTRPGVRLWMERGTQRSLERILYVWAIRHPTSGYVQGINDLVTPFFQVFLGGYIDSEPSLFDPSLLSPTALNALEADCFWCLSRLLDGIQDNYISGQPGIHRSVKHLSGLVGRVDAPLAKHLQSHNVEFMQFAFRWMNCLLMRELSVRNTIRMWDTYLVRPNAFSEFHIYVCCAFLTSWSEKLRQMDFQGIIMFLQSLPTQTWGDHEIEVLLAEAYVLSSVWHNAQSHLLKGT</sequence>
<gene>
    <name evidence="2" type="ORF">M408DRAFT_77786</name>
</gene>
<keyword evidence="3" id="KW-1185">Reference proteome</keyword>
<reference evidence="2 3" key="1">
    <citation type="submission" date="2014-04" db="EMBL/GenBank/DDBJ databases">
        <authorList>
            <consortium name="DOE Joint Genome Institute"/>
            <person name="Kuo A."/>
            <person name="Zuccaro A."/>
            <person name="Kohler A."/>
            <person name="Nagy L.G."/>
            <person name="Floudas D."/>
            <person name="Copeland A."/>
            <person name="Barry K.W."/>
            <person name="Cichocki N."/>
            <person name="Veneault-Fourrey C."/>
            <person name="LaButti K."/>
            <person name="Lindquist E.A."/>
            <person name="Lipzen A."/>
            <person name="Lundell T."/>
            <person name="Morin E."/>
            <person name="Murat C."/>
            <person name="Sun H."/>
            <person name="Tunlid A."/>
            <person name="Henrissat B."/>
            <person name="Grigoriev I.V."/>
            <person name="Hibbett D.S."/>
            <person name="Martin F."/>
            <person name="Nordberg H.P."/>
            <person name="Cantor M.N."/>
            <person name="Hua S.X."/>
        </authorList>
    </citation>
    <scope>NUCLEOTIDE SEQUENCE [LARGE SCALE GENOMIC DNA]</scope>
    <source>
        <strain evidence="2 3">MAFF 305830</strain>
    </source>
</reference>
<dbReference type="InterPro" id="IPR000195">
    <property type="entry name" value="Rab-GAP-TBC_dom"/>
</dbReference>
<evidence type="ECO:0000259" key="1">
    <source>
        <dbReference type="PROSITE" id="PS50086"/>
    </source>
</evidence>
<dbReference type="Pfam" id="PF00566">
    <property type="entry name" value="RabGAP-TBC"/>
    <property type="match status" value="1"/>
</dbReference>
<dbReference type="GO" id="GO:0005794">
    <property type="term" value="C:Golgi apparatus"/>
    <property type="evidence" value="ECO:0007669"/>
    <property type="project" value="TreeGrafter"/>
</dbReference>
<proteinExistence type="predicted"/>
<organism evidence="2 3">
    <name type="scientific">Serendipita vermifera MAFF 305830</name>
    <dbReference type="NCBI Taxonomy" id="933852"/>
    <lineage>
        <taxon>Eukaryota</taxon>
        <taxon>Fungi</taxon>
        <taxon>Dikarya</taxon>
        <taxon>Basidiomycota</taxon>
        <taxon>Agaricomycotina</taxon>
        <taxon>Agaricomycetes</taxon>
        <taxon>Sebacinales</taxon>
        <taxon>Serendipitaceae</taxon>
        <taxon>Serendipita</taxon>
    </lineage>
</organism>
<dbReference type="Gene3D" id="1.10.472.80">
    <property type="entry name" value="Ypt/Rab-GAP domain of gyp1p, domain 3"/>
    <property type="match status" value="1"/>
</dbReference>
<dbReference type="STRING" id="933852.A0A0C3AF23"/>
<dbReference type="PROSITE" id="PS50086">
    <property type="entry name" value="TBC_RABGAP"/>
    <property type="match status" value="1"/>
</dbReference>
<evidence type="ECO:0000313" key="3">
    <source>
        <dbReference type="Proteomes" id="UP000054097"/>
    </source>
</evidence>
<dbReference type="SUPFAM" id="SSF47923">
    <property type="entry name" value="Ypt/Rab-GAP domain of gyp1p"/>
    <property type="match status" value="2"/>
</dbReference>
<dbReference type="InterPro" id="IPR035969">
    <property type="entry name" value="Rab-GAP_TBC_sf"/>
</dbReference>
<dbReference type="FunFam" id="1.10.472.80:FF:000001">
    <property type="entry name" value="TBC1 domain family member 22B"/>
    <property type="match status" value="1"/>
</dbReference>
<protein>
    <recommendedName>
        <fullName evidence="1">Rab-GAP TBC domain-containing protein</fullName>
    </recommendedName>
</protein>
<dbReference type="SMART" id="SM00164">
    <property type="entry name" value="TBC"/>
    <property type="match status" value="1"/>
</dbReference>